<reference evidence="1" key="1">
    <citation type="submission" date="2013-11" db="EMBL/GenBank/DDBJ databases">
        <title>Genome sequence of the fusiform rust pathogen reveals effectors for host alternation and coevolution with pine.</title>
        <authorList>
            <consortium name="DOE Joint Genome Institute"/>
            <person name="Smith K."/>
            <person name="Pendleton A."/>
            <person name="Kubisiak T."/>
            <person name="Anderson C."/>
            <person name="Salamov A."/>
            <person name="Aerts A."/>
            <person name="Riley R."/>
            <person name="Clum A."/>
            <person name="Lindquist E."/>
            <person name="Ence D."/>
            <person name="Campbell M."/>
            <person name="Kronenberg Z."/>
            <person name="Feau N."/>
            <person name="Dhillon B."/>
            <person name="Hamelin R."/>
            <person name="Burleigh J."/>
            <person name="Smith J."/>
            <person name="Yandell M."/>
            <person name="Nelson C."/>
            <person name="Grigoriev I."/>
            <person name="Davis J."/>
        </authorList>
    </citation>
    <scope>NUCLEOTIDE SEQUENCE</scope>
    <source>
        <strain evidence="1">G11</strain>
    </source>
</reference>
<proteinExistence type="predicted"/>
<evidence type="ECO:0000313" key="2">
    <source>
        <dbReference type="Proteomes" id="UP000886653"/>
    </source>
</evidence>
<feature type="non-terminal residue" evidence="1">
    <location>
        <position position="95"/>
    </location>
</feature>
<dbReference type="AlphaFoldDB" id="A0A9P6TBU8"/>
<sequence>VGLPAFIHKCVQELQGIIPLMTMDLRWQELAAKWQAVKTSQSSIIKEITLMYKGYPYSSELSQQSIVYNRNFMRLVAMVRGVFGYTWFAEHLEVH</sequence>
<dbReference type="Proteomes" id="UP000886653">
    <property type="component" value="Unassembled WGS sequence"/>
</dbReference>
<keyword evidence="2" id="KW-1185">Reference proteome</keyword>
<organism evidence="1 2">
    <name type="scientific">Cronartium quercuum f. sp. fusiforme G11</name>
    <dbReference type="NCBI Taxonomy" id="708437"/>
    <lineage>
        <taxon>Eukaryota</taxon>
        <taxon>Fungi</taxon>
        <taxon>Dikarya</taxon>
        <taxon>Basidiomycota</taxon>
        <taxon>Pucciniomycotina</taxon>
        <taxon>Pucciniomycetes</taxon>
        <taxon>Pucciniales</taxon>
        <taxon>Coleosporiaceae</taxon>
        <taxon>Cronartium</taxon>
    </lineage>
</organism>
<name>A0A9P6TBU8_9BASI</name>
<dbReference type="EMBL" id="MU167258">
    <property type="protein sequence ID" value="KAG0146647.1"/>
    <property type="molecule type" value="Genomic_DNA"/>
</dbReference>
<feature type="non-terminal residue" evidence="1">
    <location>
        <position position="1"/>
    </location>
</feature>
<accession>A0A9P6TBU8</accession>
<gene>
    <name evidence="1" type="ORF">CROQUDRAFT_9528</name>
</gene>
<evidence type="ECO:0000313" key="1">
    <source>
        <dbReference type="EMBL" id="KAG0146647.1"/>
    </source>
</evidence>
<protein>
    <submittedName>
        <fullName evidence="1">Uncharacterized protein</fullName>
    </submittedName>
</protein>
<comment type="caution">
    <text evidence="1">The sequence shown here is derived from an EMBL/GenBank/DDBJ whole genome shotgun (WGS) entry which is preliminary data.</text>
</comment>